<keyword evidence="2" id="KW-0812">Transmembrane</keyword>
<dbReference type="OrthoDB" id="9993463at2"/>
<keyword evidence="2" id="KW-0472">Membrane</keyword>
<dbReference type="EMBL" id="FTOF01000002">
    <property type="protein sequence ID" value="SIS40896.1"/>
    <property type="molecule type" value="Genomic_DNA"/>
</dbReference>
<evidence type="ECO:0000256" key="1">
    <source>
        <dbReference type="SAM" id="MobiDB-lite"/>
    </source>
</evidence>
<reference evidence="5" key="1">
    <citation type="submission" date="2017-01" db="EMBL/GenBank/DDBJ databases">
        <authorList>
            <person name="Varghese N."/>
            <person name="Submissions S."/>
        </authorList>
    </citation>
    <scope>NUCLEOTIDE SEQUENCE [LARGE SCALE GENOMIC DNA]</scope>
    <source>
        <strain evidence="5">DSM 44531</strain>
    </source>
</reference>
<dbReference type="AlphaFoldDB" id="A0A1N7IV44"/>
<sequence>MRKKIASSIIAASLAVAAAPAGPPAVAAPLSSVRGSSVDGNPQGSSGSSEGANGSSDEAEGTGFKGFMNMLFEPYEQMSSDNLATSSMGAARAIINYVIIAAGVTLIGQAIQIAMSNMPR</sequence>
<dbReference type="Proteomes" id="UP000186292">
    <property type="component" value="Unassembled WGS sequence"/>
</dbReference>
<evidence type="ECO:0000313" key="5">
    <source>
        <dbReference type="Proteomes" id="UP000186292"/>
    </source>
</evidence>
<feature type="transmembrane region" description="Helical" evidence="2">
    <location>
        <begin position="94"/>
        <end position="115"/>
    </location>
</feature>
<feature type="compositionally biased region" description="Low complexity" evidence="1">
    <location>
        <begin position="44"/>
        <end position="56"/>
    </location>
</feature>
<dbReference type="STRING" id="1161099.SAMN05444817_102122"/>
<feature type="compositionally biased region" description="Low complexity" evidence="1">
    <location>
        <begin position="16"/>
        <end position="33"/>
    </location>
</feature>
<evidence type="ECO:0000313" key="4">
    <source>
        <dbReference type="EMBL" id="SIS40896.1"/>
    </source>
</evidence>
<gene>
    <name evidence="4" type="ORF">SAMN05444817_102122</name>
</gene>
<proteinExistence type="predicted"/>
<feature type="compositionally biased region" description="Polar residues" evidence="1">
    <location>
        <begin position="34"/>
        <end position="43"/>
    </location>
</feature>
<evidence type="ECO:0000256" key="2">
    <source>
        <dbReference type="SAM" id="Phobius"/>
    </source>
</evidence>
<feature type="region of interest" description="Disordered" evidence="1">
    <location>
        <begin position="16"/>
        <end position="62"/>
    </location>
</feature>
<organism evidence="4 5">
    <name type="scientific">Corynebacterium appendicis CIP 107643</name>
    <dbReference type="NCBI Taxonomy" id="1161099"/>
    <lineage>
        <taxon>Bacteria</taxon>
        <taxon>Bacillati</taxon>
        <taxon>Actinomycetota</taxon>
        <taxon>Actinomycetes</taxon>
        <taxon>Mycobacteriales</taxon>
        <taxon>Corynebacteriaceae</taxon>
        <taxon>Corynebacterium</taxon>
    </lineage>
</organism>
<protein>
    <submittedName>
        <fullName evidence="4">Uncharacterized protein</fullName>
    </submittedName>
</protein>
<accession>A0A1N7IV44</accession>
<keyword evidence="3" id="KW-0732">Signal</keyword>
<feature type="signal peptide" evidence="3">
    <location>
        <begin position="1"/>
        <end position="27"/>
    </location>
</feature>
<feature type="chain" id="PRO_5012003642" evidence="3">
    <location>
        <begin position="28"/>
        <end position="120"/>
    </location>
</feature>
<name>A0A1N7IV44_9CORY</name>
<evidence type="ECO:0000256" key="3">
    <source>
        <dbReference type="SAM" id="SignalP"/>
    </source>
</evidence>
<keyword evidence="5" id="KW-1185">Reference proteome</keyword>
<dbReference type="RefSeq" id="WP_076598462.1">
    <property type="nucleotide sequence ID" value="NZ_CP046976.1"/>
</dbReference>
<keyword evidence="2" id="KW-1133">Transmembrane helix</keyword>